<dbReference type="SMART" id="SM00664">
    <property type="entry name" value="DoH"/>
    <property type="match status" value="2"/>
</dbReference>
<evidence type="ECO:0000313" key="8">
    <source>
        <dbReference type="Proteomes" id="UP001154078"/>
    </source>
</evidence>
<dbReference type="PANTHER" id="PTHR46901">
    <property type="entry name" value="GH04942P"/>
    <property type="match status" value="1"/>
</dbReference>
<evidence type="ECO:0000256" key="1">
    <source>
        <dbReference type="PROSITE-ProRule" id="PRU00076"/>
    </source>
</evidence>
<evidence type="ECO:0000259" key="4">
    <source>
        <dbReference type="PROSITE" id="PS50024"/>
    </source>
</evidence>
<dbReference type="AlphaFoldDB" id="A0A9P0AZA8"/>
<sequence length="994" mass="112436">MKVAFLMLCLLLFNWTLVNTHVSLTFPPARKYELDFLDNSRTKAPCGMPKGNIKTSFLTGSTFNVSWHLGYPHRGGFKIQLLDELERPVLDLTPTIQGTEYVSTDATAQTYQVQLPANFVCSNCSLRLIRQALEWGANYKFWSCADVDIKLKKDFRETCSGHGKYLLGRCKCDRLYYGSYCQFRNECVENSDCGDHGKCIDVKATTAPRQQCYCELGYFGPGCVKRSPVKNTNIDFGIYTKKKLSDTFNLYWRIIKEHNEIEAIMVVNGTGYAGIGWRPKDLTKTCKNFPLIEESKSENIKQEAIPEFEPTKIPSTNSFRTTAEPEPGISEPEPGTAEPGTEKPEPGTAEPQGVKFKKTLYNRRSAPSYPALLNVDIVETSISSSTSSAKGRKRRETTEPPNDLTKPEPTSDPNFESNSEPNSEPNSELNTEPNTEPKSEPNFQPISKVTTNSKNTSPEKKNESVSKVFKKGSLNSYTPRHDFNPMDCTDMIIGSARGTASRIADYYTRDRSTPKMDNFWGGKNDLIAAMGFEKDGVTTILFRRKLKATDQSDHSIVDELMHVIFAQGQEKGKYKHVPKSGVESDNASEKDFYKQDELKYHGHGSHRGAILLNFLEETTNSIKDTSTNSTDTLIKTNDYTECGGHWKYPRKCNLINNTCEYSAKWQFFSKKDEVKFTITTRNTDTWTGIAFSNDEKMSQTDAIIGWVDKSGRPFLMDTWITGYTHPLLDESQNIYNISGKITDGLTTLTFARKRKSSDPKDLSFTDEKCLYIMFPIKGGIFNSVNKKLRKHEILPTVSSERICIRSCGNDEQYDLTTTESPSRMYNVEIKLIDLGENFVIPAKGSLQYEDLSKTVETNFNELFKKLPGYRRIMVENLKDLNNNIVALINLEMDKMISENNQINKKINDQVYNAILSSVETGRIGNLKVDSQYLVFDQPSGCLRLNFRIFSAEDVLFRISSAVDDNDQKVFLGDSNAGLRVLFLKDKVLVYLLDL</sequence>
<evidence type="ECO:0000256" key="3">
    <source>
        <dbReference type="SAM" id="SignalP"/>
    </source>
</evidence>
<dbReference type="EMBL" id="OV121133">
    <property type="protein sequence ID" value="CAH0551188.1"/>
    <property type="molecule type" value="Genomic_DNA"/>
</dbReference>
<dbReference type="Pfam" id="PF03351">
    <property type="entry name" value="DOMON"/>
    <property type="match status" value="2"/>
</dbReference>
<feature type="domain" description="SEA" evidence="4">
    <location>
        <begin position="821"/>
        <end position="940"/>
    </location>
</feature>
<evidence type="ECO:0000313" key="7">
    <source>
        <dbReference type="EMBL" id="CAH0551188.1"/>
    </source>
</evidence>
<feature type="chain" id="PRO_5040183623" evidence="3">
    <location>
        <begin position="21"/>
        <end position="994"/>
    </location>
</feature>
<reference evidence="7" key="1">
    <citation type="submission" date="2021-12" db="EMBL/GenBank/DDBJ databases">
        <authorList>
            <person name="King R."/>
        </authorList>
    </citation>
    <scope>NUCLEOTIDE SEQUENCE</scope>
</reference>
<feature type="compositionally biased region" description="Polar residues" evidence="2">
    <location>
        <begin position="441"/>
        <end position="456"/>
    </location>
</feature>
<accession>A0A9P0AZA8</accession>
<dbReference type="InterPro" id="IPR000742">
    <property type="entry name" value="EGF"/>
</dbReference>
<comment type="caution">
    <text evidence="1">Lacks conserved residue(s) required for the propagation of feature annotation.</text>
</comment>
<dbReference type="PROSITE" id="PS50836">
    <property type="entry name" value="DOMON"/>
    <property type="match status" value="2"/>
</dbReference>
<dbReference type="CDD" id="cd09631">
    <property type="entry name" value="DOMON_DOH"/>
    <property type="match status" value="2"/>
</dbReference>
<feature type="signal peptide" evidence="3">
    <location>
        <begin position="1"/>
        <end position="20"/>
    </location>
</feature>
<feature type="disulfide bond" evidence="1">
    <location>
        <begin position="214"/>
        <end position="223"/>
    </location>
</feature>
<dbReference type="Gene3D" id="2.60.120.260">
    <property type="entry name" value="Galactose-binding domain-like"/>
    <property type="match status" value="1"/>
</dbReference>
<keyword evidence="3" id="KW-0732">Signal</keyword>
<feature type="compositionally biased region" description="Low complexity" evidence="2">
    <location>
        <begin position="411"/>
        <end position="436"/>
    </location>
</feature>
<dbReference type="OrthoDB" id="188511at2759"/>
<dbReference type="PROSITE" id="PS50024">
    <property type="entry name" value="SEA"/>
    <property type="match status" value="1"/>
</dbReference>
<dbReference type="CDD" id="cd00054">
    <property type="entry name" value="EGF_CA"/>
    <property type="match status" value="1"/>
</dbReference>
<keyword evidence="1" id="KW-0245">EGF-like domain</keyword>
<dbReference type="Gene3D" id="2.60.40.1210">
    <property type="entry name" value="Cellobiose dehydrogenase, cytochrome domain"/>
    <property type="match status" value="1"/>
</dbReference>
<dbReference type="InterPro" id="IPR000082">
    <property type="entry name" value="SEA_dom"/>
</dbReference>
<name>A0A9P0AZA8_BRAAE</name>
<keyword evidence="1" id="KW-1015">Disulfide bond</keyword>
<dbReference type="PROSITE" id="PS50026">
    <property type="entry name" value="EGF_3"/>
    <property type="match status" value="1"/>
</dbReference>
<dbReference type="SUPFAM" id="SSF49344">
    <property type="entry name" value="CBD9-like"/>
    <property type="match status" value="1"/>
</dbReference>
<feature type="compositionally biased region" description="Low complexity" evidence="2">
    <location>
        <begin position="324"/>
        <end position="339"/>
    </location>
</feature>
<feature type="domain" description="DOMON" evidence="6">
    <location>
        <begin position="441"/>
        <end position="568"/>
    </location>
</feature>
<gene>
    <name evidence="7" type="ORF">MELIAE_LOCUS3856</name>
</gene>
<keyword evidence="8" id="KW-1185">Reference proteome</keyword>
<dbReference type="PROSITE" id="PS00022">
    <property type="entry name" value="EGF_1"/>
    <property type="match status" value="1"/>
</dbReference>
<organism evidence="7 8">
    <name type="scientific">Brassicogethes aeneus</name>
    <name type="common">Rape pollen beetle</name>
    <name type="synonym">Meligethes aeneus</name>
    <dbReference type="NCBI Taxonomy" id="1431903"/>
    <lineage>
        <taxon>Eukaryota</taxon>
        <taxon>Metazoa</taxon>
        <taxon>Ecdysozoa</taxon>
        <taxon>Arthropoda</taxon>
        <taxon>Hexapoda</taxon>
        <taxon>Insecta</taxon>
        <taxon>Pterygota</taxon>
        <taxon>Neoptera</taxon>
        <taxon>Endopterygota</taxon>
        <taxon>Coleoptera</taxon>
        <taxon>Polyphaga</taxon>
        <taxon>Cucujiformia</taxon>
        <taxon>Nitidulidae</taxon>
        <taxon>Meligethinae</taxon>
        <taxon>Brassicogethes</taxon>
    </lineage>
</organism>
<dbReference type="PANTHER" id="PTHR46901:SF2">
    <property type="entry name" value="GH04942P"/>
    <property type="match status" value="1"/>
</dbReference>
<feature type="domain" description="EGF-like" evidence="5">
    <location>
        <begin position="183"/>
        <end position="224"/>
    </location>
</feature>
<evidence type="ECO:0000259" key="5">
    <source>
        <dbReference type="PROSITE" id="PS50026"/>
    </source>
</evidence>
<feature type="domain" description="DOMON" evidence="6">
    <location>
        <begin position="659"/>
        <end position="778"/>
    </location>
</feature>
<evidence type="ECO:0000256" key="2">
    <source>
        <dbReference type="SAM" id="MobiDB-lite"/>
    </source>
</evidence>
<feature type="region of interest" description="Disordered" evidence="2">
    <location>
        <begin position="382"/>
        <end position="467"/>
    </location>
</feature>
<dbReference type="InterPro" id="IPR045266">
    <property type="entry name" value="DOH_DOMON"/>
</dbReference>
<dbReference type="Proteomes" id="UP001154078">
    <property type="component" value="Chromosome 2"/>
</dbReference>
<dbReference type="InterPro" id="IPR005018">
    <property type="entry name" value="DOMON_domain"/>
</dbReference>
<proteinExistence type="predicted"/>
<protein>
    <submittedName>
        <fullName evidence="7">Uncharacterized protein</fullName>
    </submittedName>
</protein>
<feature type="region of interest" description="Disordered" evidence="2">
    <location>
        <begin position="298"/>
        <end position="355"/>
    </location>
</feature>
<evidence type="ECO:0000259" key="6">
    <source>
        <dbReference type="PROSITE" id="PS50836"/>
    </source>
</evidence>
<dbReference type="PROSITE" id="PS01186">
    <property type="entry name" value="EGF_2"/>
    <property type="match status" value="1"/>
</dbReference>